<sequence>MFCLWPFAMLILLSDYVKGARYSVPFFFFGGNRYD</sequence>
<name>A6NYU0_9FIRM</name>
<reference evidence="1 2" key="2">
    <citation type="submission" date="2007-06" db="EMBL/GenBank/DDBJ databases">
        <title>Draft genome sequence of Pseudoflavonifractor capillosus ATCC 29799.</title>
        <authorList>
            <person name="Sudarsanam P."/>
            <person name="Ley R."/>
            <person name="Guruge J."/>
            <person name="Turnbaugh P.J."/>
            <person name="Mahowald M."/>
            <person name="Liep D."/>
            <person name="Gordon J."/>
        </authorList>
    </citation>
    <scope>NUCLEOTIDE SEQUENCE [LARGE SCALE GENOMIC DNA]</scope>
    <source>
        <strain evidence="1 2">ATCC 29799</strain>
    </source>
</reference>
<dbReference type="EMBL" id="AAXG02000032">
    <property type="protein sequence ID" value="EDM98589.1"/>
    <property type="molecule type" value="Genomic_DNA"/>
</dbReference>
<dbReference type="STRING" id="411467.BACCAP_03391"/>
<accession>A6NYU0</accession>
<proteinExistence type="predicted"/>
<reference evidence="1 2" key="1">
    <citation type="submission" date="2007-04" db="EMBL/GenBank/DDBJ databases">
        <authorList>
            <person name="Fulton L."/>
            <person name="Clifton S."/>
            <person name="Fulton B."/>
            <person name="Xu J."/>
            <person name="Minx P."/>
            <person name="Pepin K.H."/>
            <person name="Johnson M."/>
            <person name="Thiruvilangam P."/>
            <person name="Bhonagiri V."/>
            <person name="Nash W.E."/>
            <person name="Mardis E.R."/>
            <person name="Wilson R.K."/>
        </authorList>
    </citation>
    <scope>NUCLEOTIDE SEQUENCE [LARGE SCALE GENOMIC DNA]</scope>
    <source>
        <strain evidence="1 2">ATCC 29799</strain>
    </source>
</reference>
<evidence type="ECO:0000313" key="2">
    <source>
        <dbReference type="Proteomes" id="UP000003639"/>
    </source>
</evidence>
<gene>
    <name evidence="1" type="ORF">BACCAP_03391</name>
</gene>
<comment type="caution">
    <text evidence="1">The sequence shown here is derived from an EMBL/GenBank/DDBJ whole genome shotgun (WGS) entry which is preliminary data.</text>
</comment>
<dbReference type="AlphaFoldDB" id="A6NYU0"/>
<organism evidence="1 2">
    <name type="scientific">Pseudoflavonifractor capillosus ATCC 29799</name>
    <dbReference type="NCBI Taxonomy" id="411467"/>
    <lineage>
        <taxon>Bacteria</taxon>
        <taxon>Bacillati</taxon>
        <taxon>Bacillota</taxon>
        <taxon>Clostridia</taxon>
        <taxon>Eubacteriales</taxon>
        <taxon>Oscillospiraceae</taxon>
        <taxon>Pseudoflavonifractor</taxon>
    </lineage>
</organism>
<keyword evidence="2" id="KW-1185">Reference proteome</keyword>
<protein>
    <submittedName>
        <fullName evidence="1">Uncharacterized protein</fullName>
    </submittedName>
</protein>
<dbReference type="Proteomes" id="UP000003639">
    <property type="component" value="Unassembled WGS sequence"/>
</dbReference>
<evidence type="ECO:0000313" key="1">
    <source>
        <dbReference type="EMBL" id="EDM98589.1"/>
    </source>
</evidence>